<dbReference type="OMA" id="DFPCVYA"/>
<organism evidence="1 2">
    <name type="scientific">Ostreococcus lucimarinus (strain CCE9901)</name>
    <dbReference type="NCBI Taxonomy" id="436017"/>
    <lineage>
        <taxon>Eukaryota</taxon>
        <taxon>Viridiplantae</taxon>
        <taxon>Chlorophyta</taxon>
        <taxon>Mamiellophyceae</taxon>
        <taxon>Mamiellales</taxon>
        <taxon>Bathycoccaceae</taxon>
        <taxon>Ostreococcus</taxon>
    </lineage>
</organism>
<gene>
    <name evidence="1" type="ORF">OSTLU_19080</name>
</gene>
<sequence>MTMHGTTFVVNVRVLAREASNWRGIFVDLSGHAPEPATGTAATDAWERVQAALLEALRAREGVIDISDIVDAQSDAIGPPTVSGVLLDFPCVYAFPTESMSSAAAMLSSCSLSVHSLECRRRDGVDNESELAYGWSIPSSLIMDDDARVKFEAAVATWRDVVADCLRSLGFCASHQVAYTAPGSNRIAF</sequence>
<reference evidence="1 2" key="1">
    <citation type="journal article" date="2007" name="Proc. Natl. Acad. Sci. U.S.A.">
        <title>The tiny eukaryote Ostreococcus provides genomic insights into the paradox of plankton speciation.</title>
        <authorList>
            <person name="Palenik B."/>
            <person name="Grimwood J."/>
            <person name="Aerts A."/>
            <person name="Rouze P."/>
            <person name="Salamov A."/>
            <person name="Putnam N."/>
            <person name="Dupont C."/>
            <person name="Jorgensen R."/>
            <person name="Derelle E."/>
            <person name="Rombauts S."/>
            <person name="Zhou K."/>
            <person name="Otillar R."/>
            <person name="Merchant S.S."/>
            <person name="Podell S."/>
            <person name="Gaasterland T."/>
            <person name="Napoli C."/>
            <person name="Gendler K."/>
            <person name="Manuell A."/>
            <person name="Tai V."/>
            <person name="Vallon O."/>
            <person name="Piganeau G."/>
            <person name="Jancek S."/>
            <person name="Heijde M."/>
            <person name="Jabbari K."/>
            <person name="Bowler C."/>
            <person name="Lohr M."/>
            <person name="Robbens S."/>
            <person name="Werner G."/>
            <person name="Dubchak I."/>
            <person name="Pazour G.J."/>
            <person name="Ren Q."/>
            <person name="Paulsen I."/>
            <person name="Delwiche C."/>
            <person name="Schmutz J."/>
            <person name="Rokhsar D."/>
            <person name="Van de Peer Y."/>
            <person name="Moreau H."/>
            <person name="Grigoriev I.V."/>
        </authorList>
    </citation>
    <scope>NUCLEOTIDE SEQUENCE [LARGE SCALE GENOMIC DNA]</scope>
    <source>
        <strain evidence="1 2">CCE9901</strain>
    </source>
</reference>
<dbReference type="PANTHER" id="PTHR31366:SF2">
    <property type="entry name" value="UPF0739 PROTEIN C1ORF74"/>
    <property type="match status" value="1"/>
</dbReference>
<protein>
    <submittedName>
        <fullName evidence="1">Uncharacterized protein</fullName>
    </submittedName>
</protein>
<dbReference type="HOGENOM" id="CLU_1436632_0_0_1"/>
<dbReference type="Pfam" id="PF14953">
    <property type="entry name" value="DUF4504"/>
    <property type="match status" value="1"/>
</dbReference>
<evidence type="ECO:0000313" key="1">
    <source>
        <dbReference type="EMBL" id="ABP01050.1"/>
    </source>
</evidence>
<dbReference type="KEGG" id="olu:OSTLU_19080"/>
<dbReference type="Proteomes" id="UP000001568">
    <property type="component" value="Chromosome 20"/>
</dbReference>
<dbReference type="GeneID" id="5006635"/>
<dbReference type="PANTHER" id="PTHR31366">
    <property type="entry name" value="UPF0739 PROTEIN C1ORF74"/>
    <property type="match status" value="1"/>
</dbReference>
<dbReference type="Gramene" id="ABP01050">
    <property type="protein sequence ID" value="ABP01050"/>
    <property type="gene ID" value="OSTLU_19080"/>
</dbReference>
<name>A4SB90_OSTLU</name>
<dbReference type="OrthoDB" id="10583568at2759"/>
<accession>A4SB90</accession>
<proteinExistence type="predicted"/>
<dbReference type="EMBL" id="CP000600">
    <property type="protein sequence ID" value="ABP01050.1"/>
    <property type="molecule type" value="Genomic_DNA"/>
</dbReference>
<dbReference type="AlphaFoldDB" id="A4SB90"/>
<dbReference type="InterPro" id="IPR027850">
    <property type="entry name" value="DUF4504"/>
</dbReference>
<dbReference type="RefSeq" id="XP_001422733.1">
    <property type="nucleotide sequence ID" value="XM_001422696.1"/>
</dbReference>
<keyword evidence="2" id="KW-1185">Reference proteome</keyword>
<evidence type="ECO:0000313" key="2">
    <source>
        <dbReference type="Proteomes" id="UP000001568"/>
    </source>
</evidence>